<protein>
    <submittedName>
        <fullName evidence="2">MOSC domain-containing protein</fullName>
    </submittedName>
</protein>
<dbReference type="GO" id="GO:0003824">
    <property type="term" value="F:catalytic activity"/>
    <property type="evidence" value="ECO:0007669"/>
    <property type="project" value="InterPro"/>
</dbReference>
<dbReference type="EMBL" id="CP035492">
    <property type="protein sequence ID" value="QAY65923.1"/>
    <property type="molecule type" value="Genomic_DNA"/>
</dbReference>
<dbReference type="SUPFAM" id="SSF50800">
    <property type="entry name" value="PK beta-barrel domain-like"/>
    <property type="match status" value="1"/>
</dbReference>
<proteinExistence type="predicted"/>
<reference evidence="2 3" key="1">
    <citation type="submission" date="2019-01" db="EMBL/GenBank/DDBJ databases">
        <title>Genome sequencing of strain FW100M-2.</title>
        <authorList>
            <person name="Heo J."/>
            <person name="Kim S.-J."/>
            <person name="Kim J.-S."/>
            <person name="Hong S.-B."/>
            <person name="Kwon S.-W."/>
        </authorList>
    </citation>
    <scope>NUCLEOTIDE SEQUENCE [LARGE SCALE GENOMIC DNA]</scope>
    <source>
        <strain evidence="2 3">FW100M-2</strain>
    </source>
</reference>
<dbReference type="Pfam" id="PF03473">
    <property type="entry name" value="MOSC"/>
    <property type="match status" value="1"/>
</dbReference>
<keyword evidence="3" id="KW-1185">Reference proteome</keyword>
<evidence type="ECO:0000259" key="1">
    <source>
        <dbReference type="PROSITE" id="PS51340"/>
    </source>
</evidence>
<sequence>MQAIGKLAELSRYPVKSMAGERLEESALVPTGVYGDRTRALVDETKQGWDRYVTGRNIPQLLGYKARILDKDGARAIPQVKIEAPDGTLLDWGEELLERVQPLFKRKITLFTCDEHDDLLAVDAGQVLIVTDLALRKLEGLLGKPVDMRRFRANMTIVLEGSPFQQEQELIGERLRIGGAELTVTEPCDRCSMITLDPDSQVRDVSILKAVNEGLGLHFGIYATVVQPGTVRVGDDVFWMNKQID</sequence>
<dbReference type="RefSeq" id="WP_129438955.1">
    <property type="nucleotide sequence ID" value="NZ_CP035492.1"/>
</dbReference>
<organism evidence="2 3">
    <name type="scientific">Paenibacillus protaetiae</name>
    <dbReference type="NCBI Taxonomy" id="2509456"/>
    <lineage>
        <taxon>Bacteria</taxon>
        <taxon>Bacillati</taxon>
        <taxon>Bacillota</taxon>
        <taxon>Bacilli</taxon>
        <taxon>Bacillales</taxon>
        <taxon>Paenibacillaceae</taxon>
        <taxon>Paenibacillus</taxon>
    </lineage>
</organism>
<dbReference type="AlphaFoldDB" id="A0A4P6EUV6"/>
<dbReference type="GO" id="GO:0030170">
    <property type="term" value="F:pyridoxal phosphate binding"/>
    <property type="evidence" value="ECO:0007669"/>
    <property type="project" value="InterPro"/>
</dbReference>
<dbReference type="PROSITE" id="PS51340">
    <property type="entry name" value="MOSC"/>
    <property type="match status" value="1"/>
</dbReference>
<dbReference type="KEGG" id="pprt:ET464_05510"/>
<dbReference type="InterPro" id="IPR005303">
    <property type="entry name" value="MOCOS_middle"/>
</dbReference>
<dbReference type="OrthoDB" id="581532at2"/>
<dbReference type="GO" id="GO:0030151">
    <property type="term" value="F:molybdenum ion binding"/>
    <property type="evidence" value="ECO:0007669"/>
    <property type="project" value="InterPro"/>
</dbReference>
<dbReference type="PANTHER" id="PTHR36930:SF1">
    <property type="entry name" value="MOSC DOMAIN-CONTAINING PROTEIN"/>
    <property type="match status" value="1"/>
</dbReference>
<evidence type="ECO:0000313" key="3">
    <source>
        <dbReference type="Proteomes" id="UP000293568"/>
    </source>
</evidence>
<dbReference type="Pfam" id="PF03476">
    <property type="entry name" value="MOSC_N"/>
    <property type="match status" value="1"/>
</dbReference>
<accession>A0A4P6EUV6</accession>
<dbReference type="PANTHER" id="PTHR36930">
    <property type="entry name" value="METAL-SULFUR CLUSTER BIOSYNTHESIS PROTEINS YUAD-RELATED"/>
    <property type="match status" value="1"/>
</dbReference>
<dbReference type="Gene3D" id="2.40.33.20">
    <property type="entry name" value="PK beta-barrel domain-like"/>
    <property type="match status" value="1"/>
</dbReference>
<dbReference type="Proteomes" id="UP000293568">
    <property type="component" value="Chromosome"/>
</dbReference>
<name>A0A4P6EUV6_9BACL</name>
<feature type="domain" description="MOSC" evidence="1">
    <location>
        <begin position="100"/>
        <end position="240"/>
    </location>
</feature>
<dbReference type="InterPro" id="IPR052716">
    <property type="entry name" value="MOSC_domain"/>
</dbReference>
<gene>
    <name evidence="2" type="ORF">ET464_05510</name>
</gene>
<evidence type="ECO:0000313" key="2">
    <source>
        <dbReference type="EMBL" id="QAY65923.1"/>
    </source>
</evidence>
<dbReference type="InterPro" id="IPR011037">
    <property type="entry name" value="Pyrv_Knase-like_insert_dom_sf"/>
</dbReference>
<dbReference type="InterPro" id="IPR005302">
    <property type="entry name" value="MoCF_Sase_C"/>
</dbReference>